<protein>
    <recommendedName>
        <fullName evidence="1">Nudix hydrolase domain-containing protein</fullName>
    </recommendedName>
</protein>
<dbReference type="PROSITE" id="PS51462">
    <property type="entry name" value="NUDIX"/>
    <property type="match status" value="1"/>
</dbReference>
<evidence type="ECO:0000313" key="3">
    <source>
        <dbReference type="Proteomes" id="UP000219559"/>
    </source>
</evidence>
<dbReference type="Pfam" id="PF00293">
    <property type="entry name" value="NUDIX"/>
    <property type="match status" value="1"/>
</dbReference>
<sequence>MDERIDILNAEGAFTGKTAMKSEAHLKGWYHASVHVWVYTDEGEVVLQQRAFDKDTFPGYWDVSVAGHIGAGETALSSAQREVFEEIGLDLSPTNLKFQFRTYSEFKHGPELMDREFHDVFLAKLKRPLSDLQKQESEVADIKLFPLEVLLDPNKINMVPNDSAYYKRVYKLISESLPKKV</sequence>
<accession>A0A2A4G137</accession>
<dbReference type="OrthoDB" id="9786032at2"/>
<dbReference type="SUPFAM" id="SSF55811">
    <property type="entry name" value="Nudix"/>
    <property type="match status" value="1"/>
</dbReference>
<dbReference type="Gene3D" id="3.90.79.10">
    <property type="entry name" value="Nucleoside Triphosphate Pyrophosphohydrolase"/>
    <property type="match status" value="1"/>
</dbReference>
<evidence type="ECO:0000259" key="1">
    <source>
        <dbReference type="PROSITE" id="PS51462"/>
    </source>
</evidence>
<evidence type="ECO:0000313" key="2">
    <source>
        <dbReference type="EMBL" id="PCE62407.1"/>
    </source>
</evidence>
<keyword evidence="3" id="KW-1185">Reference proteome</keyword>
<gene>
    <name evidence="2" type="ORF">B7P33_18815</name>
</gene>
<dbReference type="RefSeq" id="WP_097443778.1">
    <property type="nucleotide sequence ID" value="NZ_NBWU01000009.1"/>
</dbReference>
<dbReference type="AlphaFoldDB" id="A0A2A4G137"/>
<feature type="domain" description="Nudix hydrolase" evidence="1">
    <location>
        <begin position="29"/>
        <end position="171"/>
    </location>
</feature>
<comment type="caution">
    <text evidence="2">The sequence shown here is derived from an EMBL/GenBank/DDBJ whole genome shotgun (WGS) entry which is preliminary data.</text>
</comment>
<dbReference type="EMBL" id="NBWU01000009">
    <property type="protein sequence ID" value="PCE62407.1"/>
    <property type="molecule type" value="Genomic_DNA"/>
</dbReference>
<dbReference type="PANTHER" id="PTHR10885:SF0">
    <property type="entry name" value="ISOPENTENYL-DIPHOSPHATE DELTA-ISOMERASE"/>
    <property type="match status" value="1"/>
</dbReference>
<name>A0A2A4G137_9FLAO</name>
<dbReference type="CDD" id="cd04692">
    <property type="entry name" value="NUDIX_Hydrolase"/>
    <property type="match status" value="1"/>
</dbReference>
<dbReference type="GO" id="GO:0003824">
    <property type="term" value="F:catalytic activity"/>
    <property type="evidence" value="ECO:0007669"/>
    <property type="project" value="UniProtKB-ARBA"/>
</dbReference>
<dbReference type="PANTHER" id="PTHR10885">
    <property type="entry name" value="ISOPENTENYL-DIPHOSPHATE DELTA-ISOMERASE"/>
    <property type="match status" value="1"/>
</dbReference>
<organism evidence="2 3">
    <name type="scientific">Sediminicola luteus</name>
    <dbReference type="NCBI Taxonomy" id="319238"/>
    <lineage>
        <taxon>Bacteria</taxon>
        <taxon>Pseudomonadati</taxon>
        <taxon>Bacteroidota</taxon>
        <taxon>Flavobacteriia</taxon>
        <taxon>Flavobacteriales</taxon>
        <taxon>Flavobacteriaceae</taxon>
        <taxon>Sediminicola</taxon>
    </lineage>
</organism>
<dbReference type="InterPro" id="IPR000086">
    <property type="entry name" value="NUDIX_hydrolase_dom"/>
</dbReference>
<reference evidence="2 3" key="1">
    <citation type="submission" date="2017-04" db="EMBL/GenBank/DDBJ databases">
        <title>A new member of the family Flavobacteriaceae isolated from ascidians.</title>
        <authorList>
            <person name="Chen L."/>
        </authorList>
    </citation>
    <scope>NUCLEOTIDE SEQUENCE [LARGE SCALE GENOMIC DNA]</scope>
    <source>
        <strain evidence="2 3">HQA918</strain>
    </source>
</reference>
<proteinExistence type="predicted"/>
<dbReference type="InterPro" id="IPR015797">
    <property type="entry name" value="NUDIX_hydrolase-like_dom_sf"/>
</dbReference>
<dbReference type="Proteomes" id="UP000219559">
    <property type="component" value="Unassembled WGS sequence"/>
</dbReference>